<dbReference type="InterPro" id="IPR032854">
    <property type="entry name" value="ALKBH3"/>
</dbReference>
<evidence type="ECO:0000259" key="1">
    <source>
        <dbReference type="PROSITE" id="PS51471"/>
    </source>
</evidence>
<keyword evidence="2" id="KW-0560">Oxidoreductase</keyword>
<keyword evidence="3" id="KW-1185">Reference proteome</keyword>
<dbReference type="InterPro" id="IPR005123">
    <property type="entry name" value="Oxoglu/Fe-dep_dioxygenase_dom"/>
</dbReference>
<reference evidence="2 3" key="1">
    <citation type="submission" date="2023-08" db="EMBL/GenBank/DDBJ databases">
        <title>Oxalobacteraceae gen .nov., isolated from river sludge outside the plant.</title>
        <authorList>
            <person name="Zhao S.Y."/>
        </authorList>
    </citation>
    <scope>NUCLEOTIDE SEQUENCE [LARGE SCALE GENOMIC DNA]</scope>
    <source>
        <strain evidence="2 3">R-40</strain>
    </source>
</reference>
<dbReference type="Proteomes" id="UP001225596">
    <property type="component" value="Unassembled WGS sequence"/>
</dbReference>
<dbReference type="RefSeq" id="WP_338437876.1">
    <property type="nucleotide sequence ID" value="NZ_JAUYVH010000013.1"/>
</dbReference>
<protein>
    <submittedName>
        <fullName evidence="2">Alpha-ketoglutarate-dependent dioxygenase AlkB</fullName>
    </submittedName>
</protein>
<dbReference type="InterPro" id="IPR027450">
    <property type="entry name" value="AlkB-like"/>
</dbReference>
<keyword evidence="2" id="KW-0223">Dioxygenase</keyword>
<organism evidence="2 3">
    <name type="scientific">Keguizhuia sedimenti</name>
    <dbReference type="NCBI Taxonomy" id="3064264"/>
    <lineage>
        <taxon>Bacteria</taxon>
        <taxon>Pseudomonadati</taxon>
        <taxon>Pseudomonadota</taxon>
        <taxon>Betaproteobacteria</taxon>
        <taxon>Burkholderiales</taxon>
        <taxon>Oxalobacteraceae</taxon>
        <taxon>Keguizhuia</taxon>
    </lineage>
</organism>
<evidence type="ECO:0000313" key="2">
    <source>
        <dbReference type="EMBL" id="MDQ9171900.1"/>
    </source>
</evidence>
<dbReference type="SUPFAM" id="SSF51197">
    <property type="entry name" value="Clavaminate synthase-like"/>
    <property type="match status" value="1"/>
</dbReference>
<proteinExistence type="predicted"/>
<evidence type="ECO:0000313" key="3">
    <source>
        <dbReference type="Proteomes" id="UP001225596"/>
    </source>
</evidence>
<name>A0ABU1BS99_9BURK</name>
<gene>
    <name evidence="2" type="ORF">Q8A64_15910</name>
</gene>
<dbReference type="GO" id="GO:0051213">
    <property type="term" value="F:dioxygenase activity"/>
    <property type="evidence" value="ECO:0007669"/>
    <property type="project" value="UniProtKB-KW"/>
</dbReference>
<dbReference type="Pfam" id="PF13532">
    <property type="entry name" value="2OG-FeII_Oxy_2"/>
    <property type="match status" value="1"/>
</dbReference>
<sequence>MHTIETPMLFDSPRTLESLGIPDADIRFVHDFFVPLEANDYFKRLTTDTSWTQPVLRVWGKDHLQPRLSCWYGDPDAVYRFSGKTFRPHPWTPALQCIRHKIQGATGFHFNSVLLNLYRDGHDSIGMHSDNEPELGPMPVIASLSLGATRIFRLKHRHNAFAPVSIALSNGSLLIMAGQTQERWMHGVRKDTQDIGPRINLTFRRILTA</sequence>
<accession>A0ABU1BS99</accession>
<dbReference type="InterPro" id="IPR037151">
    <property type="entry name" value="AlkB-like_sf"/>
</dbReference>
<feature type="domain" description="Fe2OG dioxygenase" evidence="1">
    <location>
        <begin position="109"/>
        <end position="207"/>
    </location>
</feature>
<comment type="caution">
    <text evidence="2">The sequence shown here is derived from an EMBL/GenBank/DDBJ whole genome shotgun (WGS) entry which is preliminary data.</text>
</comment>
<dbReference type="EMBL" id="JAUYVH010000013">
    <property type="protein sequence ID" value="MDQ9171900.1"/>
    <property type="molecule type" value="Genomic_DNA"/>
</dbReference>
<dbReference type="PROSITE" id="PS51471">
    <property type="entry name" value="FE2OG_OXY"/>
    <property type="match status" value="1"/>
</dbReference>
<dbReference type="Gene3D" id="2.60.120.590">
    <property type="entry name" value="Alpha-ketoglutarate-dependent dioxygenase AlkB-like"/>
    <property type="match status" value="1"/>
</dbReference>
<dbReference type="PANTHER" id="PTHR31212:SF4">
    <property type="entry name" value="ALPHA-KETOGLUTARATE-DEPENDENT DIOXYGENASE ALKB HOMOLOG 3"/>
    <property type="match status" value="1"/>
</dbReference>
<dbReference type="PANTHER" id="PTHR31212">
    <property type="entry name" value="ALPHA-KETOGLUTARATE-DEPENDENT DIOXYGENASE ALKB HOMOLOG 3"/>
    <property type="match status" value="1"/>
</dbReference>